<evidence type="ECO:0000313" key="1">
    <source>
        <dbReference type="EMBL" id="KKI51137.1"/>
    </source>
</evidence>
<dbReference type="Proteomes" id="UP000034076">
    <property type="component" value="Unassembled WGS sequence"/>
</dbReference>
<sequence>MVSIICAVLKASEKIPASVCPLILVTANNKKTDARAFITLPMIFQR</sequence>
<protein>
    <submittedName>
        <fullName evidence="1">Uncharacterized protein</fullName>
    </submittedName>
</protein>
<evidence type="ECO:0000313" key="2">
    <source>
        <dbReference type="Proteomes" id="UP000034076"/>
    </source>
</evidence>
<organism evidence="1 2">
    <name type="scientific">Christensenella hongkongensis</name>
    <dbReference type="NCBI Taxonomy" id="270498"/>
    <lineage>
        <taxon>Bacteria</taxon>
        <taxon>Bacillati</taxon>
        <taxon>Bacillota</taxon>
        <taxon>Clostridia</taxon>
        <taxon>Christensenellales</taxon>
        <taxon>Christensenellaceae</taxon>
        <taxon>Christensenella</taxon>
    </lineage>
</organism>
<reference evidence="1 2" key="1">
    <citation type="submission" date="2015-04" db="EMBL/GenBank/DDBJ databases">
        <title>Draft genome sequence of bacteremic isolate Catabacter hongkongensis type strain HKU16T.</title>
        <authorList>
            <person name="Lau S.K."/>
            <person name="Teng J.L."/>
            <person name="Huang Y."/>
            <person name="Curreem S.O."/>
            <person name="Tsui S.K."/>
            <person name="Woo P.C."/>
        </authorList>
    </citation>
    <scope>NUCLEOTIDE SEQUENCE [LARGE SCALE GENOMIC DNA]</scope>
    <source>
        <strain evidence="1 2">HKU16</strain>
    </source>
</reference>
<dbReference type="AlphaFoldDB" id="A0A0M2NL31"/>
<keyword evidence="2" id="KW-1185">Reference proteome</keyword>
<dbReference type="EMBL" id="LAYJ01000088">
    <property type="protein sequence ID" value="KKI51137.1"/>
    <property type="molecule type" value="Genomic_DNA"/>
</dbReference>
<proteinExistence type="predicted"/>
<gene>
    <name evidence="1" type="ORF">CHK_1524</name>
</gene>
<name>A0A0M2NL31_9FIRM</name>
<comment type="caution">
    <text evidence="1">The sequence shown here is derived from an EMBL/GenBank/DDBJ whole genome shotgun (WGS) entry which is preliminary data.</text>
</comment>
<accession>A0A0M2NL31</accession>